<dbReference type="Proteomes" id="UP000777438">
    <property type="component" value="Unassembled WGS sequence"/>
</dbReference>
<keyword evidence="1" id="KW-0472">Membrane</keyword>
<evidence type="ECO:0000256" key="1">
    <source>
        <dbReference type="SAM" id="Phobius"/>
    </source>
</evidence>
<evidence type="ECO:0000313" key="2">
    <source>
        <dbReference type="EMBL" id="KAH6890274.1"/>
    </source>
</evidence>
<sequence length="681" mass="75632">MNNYQRCNQSSDDAQGDVSFGHGSCFHEQSPPPPTYSSLNTSEDSWLLEISSLLCSIVSFAGLLGLLIRFNDKPLSEWKVSGISINTPIAVFASISRASLALAVSACIAQFKWNWFSKYEEPLIDFDRLDAASRGPWGSVRLMRTMVRRPHWITLGALTTIILIGFEPLVQALIRFEDDATVSEDATIGRCSYLDAGSYVESSTKNAATNIRYTGKNGENMTFPQYNFDLRVDFGMTAAIWNGLSDLVRAPNLSPSFLCTSGNCTWDEFTSLAVCSKCANITHHLVKKTGSTMAEGSGTDSGWSADAKMPEVSNQGVWANLGFLEQKHNFTKYTIPQSGLNLSNYDGVAHCSSSNDNCPDTYMSAKVISNPGLTISFRNLHTMILAMQVIQPSNSWQKNETVWEDTVVEAQECSLSFCVNAYQSKVEQGTLQEKVVSSWTSRPPNCYESQRIFNDTEFTEYKNYTLNNLNVPRTDLQIHIPQKNSSKFAGRKYNITESVIAGMLDVFSQGFDNVTMETDDSAYEDIPVLIYPSNGWNDPSRFMLGIGNAHDIIGTFDNLASSLSKWMRDRQLDDTPIKGHILQTMVVMRVNWAYLTLPVFALVTGVAFVILSIWETKRLKLPAWKTDALVPLVHGSDRELSEKLEAAAEENRLHDVATKVRVSMQDVDGLKRLGTSNGVDA</sequence>
<dbReference type="OrthoDB" id="5242705at2759"/>
<feature type="transmembrane region" description="Helical" evidence="1">
    <location>
        <begin position="592"/>
        <end position="614"/>
    </location>
</feature>
<feature type="transmembrane region" description="Helical" evidence="1">
    <location>
        <begin position="46"/>
        <end position="68"/>
    </location>
</feature>
<feature type="transmembrane region" description="Helical" evidence="1">
    <location>
        <begin position="152"/>
        <end position="174"/>
    </location>
</feature>
<dbReference type="PANTHER" id="PTHR35394:SF5">
    <property type="entry name" value="DUF3176 DOMAIN-CONTAINING PROTEIN"/>
    <property type="match status" value="1"/>
</dbReference>
<dbReference type="Pfam" id="PF11374">
    <property type="entry name" value="DUF3176"/>
    <property type="match status" value="1"/>
</dbReference>
<name>A0A9P9AME4_9HYPO</name>
<evidence type="ECO:0000313" key="3">
    <source>
        <dbReference type="Proteomes" id="UP000777438"/>
    </source>
</evidence>
<protein>
    <submittedName>
        <fullName evidence="2">Uncharacterized protein</fullName>
    </submittedName>
</protein>
<feature type="transmembrane region" description="Helical" evidence="1">
    <location>
        <begin position="88"/>
        <end position="109"/>
    </location>
</feature>
<organism evidence="2 3">
    <name type="scientific">Thelonectria olida</name>
    <dbReference type="NCBI Taxonomy" id="1576542"/>
    <lineage>
        <taxon>Eukaryota</taxon>
        <taxon>Fungi</taxon>
        <taxon>Dikarya</taxon>
        <taxon>Ascomycota</taxon>
        <taxon>Pezizomycotina</taxon>
        <taxon>Sordariomycetes</taxon>
        <taxon>Hypocreomycetidae</taxon>
        <taxon>Hypocreales</taxon>
        <taxon>Nectriaceae</taxon>
        <taxon>Thelonectria</taxon>
    </lineage>
</organism>
<dbReference type="AlphaFoldDB" id="A0A9P9AME4"/>
<comment type="caution">
    <text evidence="2">The sequence shown here is derived from an EMBL/GenBank/DDBJ whole genome shotgun (WGS) entry which is preliminary data.</text>
</comment>
<dbReference type="PANTHER" id="PTHR35394">
    <property type="entry name" value="DUF3176 DOMAIN-CONTAINING PROTEIN"/>
    <property type="match status" value="1"/>
</dbReference>
<dbReference type="EMBL" id="JAGPYM010000009">
    <property type="protein sequence ID" value="KAH6890274.1"/>
    <property type="molecule type" value="Genomic_DNA"/>
</dbReference>
<reference evidence="2 3" key="1">
    <citation type="journal article" date="2021" name="Nat. Commun.">
        <title>Genetic determinants of endophytism in the Arabidopsis root mycobiome.</title>
        <authorList>
            <person name="Mesny F."/>
            <person name="Miyauchi S."/>
            <person name="Thiergart T."/>
            <person name="Pickel B."/>
            <person name="Atanasova L."/>
            <person name="Karlsson M."/>
            <person name="Huettel B."/>
            <person name="Barry K.W."/>
            <person name="Haridas S."/>
            <person name="Chen C."/>
            <person name="Bauer D."/>
            <person name="Andreopoulos W."/>
            <person name="Pangilinan J."/>
            <person name="LaButti K."/>
            <person name="Riley R."/>
            <person name="Lipzen A."/>
            <person name="Clum A."/>
            <person name="Drula E."/>
            <person name="Henrissat B."/>
            <person name="Kohler A."/>
            <person name="Grigoriev I.V."/>
            <person name="Martin F.M."/>
            <person name="Hacquard S."/>
        </authorList>
    </citation>
    <scope>NUCLEOTIDE SEQUENCE [LARGE SCALE GENOMIC DNA]</scope>
    <source>
        <strain evidence="2 3">MPI-CAGE-CH-0241</strain>
    </source>
</reference>
<keyword evidence="1" id="KW-1133">Transmembrane helix</keyword>
<keyword evidence="1" id="KW-0812">Transmembrane</keyword>
<gene>
    <name evidence="2" type="ORF">B0T10DRAFT_537801</name>
</gene>
<accession>A0A9P9AME4</accession>
<dbReference type="InterPro" id="IPR021514">
    <property type="entry name" value="DUF3176"/>
</dbReference>
<proteinExistence type="predicted"/>
<keyword evidence="3" id="KW-1185">Reference proteome</keyword>